<evidence type="ECO:0000313" key="2">
    <source>
        <dbReference type="Proteomes" id="UP000053647"/>
    </source>
</evidence>
<dbReference type="EMBL" id="KN819397">
    <property type="protein sequence ID" value="KIJ10754.1"/>
    <property type="molecule type" value="Genomic_DNA"/>
</dbReference>
<name>A0A0C9SRW6_PAXIN</name>
<organism evidence="1 2">
    <name type="scientific">Paxillus involutus ATCC 200175</name>
    <dbReference type="NCBI Taxonomy" id="664439"/>
    <lineage>
        <taxon>Eukaryota</taxon>
        <taxon>Fungi</taxon>
        <taxon>Dikarya</taxon>
        <taxon>Basidiomycota</taxon>
        <taxon>Agaricomycotina</taxon>
        <taxon>Agaricomycetes</taxon>
        <taxon>Agaricomycetidae</taxon>
        <taxon>Boletales</taxon>
        <taxon>Paxilineae</taxon>
        <taxon>Paxillaceae</taxon>
        <taxon>Paxillus</taxon>
    </lineage>
</organism>
<evidence type="ECO:0000313" key="1">
    <source>
        <dbReference type="EMBL" id="KIJ10754.1"/>
    </source>
</evidence>
<proteinExistence type="predicted"/>
<keyword evidence="2" id="KW-1185">Reference proteome</keyword>
<gene>
    <name evidence="1" type="ORF">PAXINDRAFT_16300</name>
</gene>
<reference evidence="2" key="2">
    <citation type="submission" date="2015-01" db="EMBL/GenBank/DDBJ databases">
        <title>Evolutionary Origins and Diversification of the Mycorrhizal Mutualists.</title>
        <authorList>
            <consortium name="DOE Joint Genome Institute"/>
            <consortium name="Mycorrhizal Genomics Consortium"/>
            <person name="Kohler A."/>
            <person name="Kuo A."/>
            <person name="Nagy L.G."/>
            <person name="Floudas D."/>
            <person name="Copeland A."/>
            <person name="Barry K.W."/>
            <person name="Cichocki N."/>
            <person name="Veneault-Fourrey C."/>
            <person name="LaButti K."/>
            <person name="Lindquist E.A."/>
            <person name="Lipzen A."/>
            <person name="Lundell T."/>
            <person name="Morin E."/>
            <person name="Murat C."/>
            <person name="Riley R."/>
            <person name="Ohm R."/>
            <person name="Sun H."/>
            <person name="Tunlid A."/>
            <person name="Henrissat B."/>
            <person name="Grigoriev I.V."/>
            <person name="Hibbett D.S."/>
            <person name="Martin F."/>
        </authorList>
    </citation>
    <scope>NUCLEOTIDE SEQUENCE [LARGE SCALE GENOMIC DNA]</scope>
    <source>
        <strain evidence="2">ATCC 200175</strain>
    </source>
</reference>
<dbReference type="AlphaFoldDB" id="A0A0C9SRW6"/>
<sequence>MSRPPSPSSKSTPSDVVFTIALTVYSTIWKTTKNKTMAKEEKAVKTKELVFAVDGLDSTNYLNFLHAALCKHNQDVFKIMQAKCYPFKHIIGAKQKVSDGMDVDNSGDYEVMVKKIDDKKPTTVKIFINMKVIEKLPCKINIADEDEAEQW</sequence>
<dbReference type="Proteomes" id="UP000053647">
    <property type="component" value="Unassembled WGS sequence"/>
</dbReference>
<accession>A0A0C9SRW6</accession>
<protein>
    <submittedName>
        <fullName evidence="1">Uncharacterized protein</fullName>
    </submittedName>
</protein>
<dbReference type="OrthoDB" id="2681472at2759"/>
<reference evidence="1 2" key="1">
    <citation type="submission" date="2014-06" db="EMBL/GenBank/DDBJ databases">
        <authorList>
            <consortium name="DOE Joint Genome Institute"/>
            <person name="Kuo A."/>
            <person name="Kohler A."/>
            <person name="Nagy L.G."/>
            <person name="Floudas D."/>
            <person name="Copeland A."/>
            <person name="Barry K.W."/>
            <person name="Cichocki N."/>
            <person name="Veneault-Fourrey C."/>
            <person name="LaButti K."/>
            <person name="Lindquist E.A."/>
            <person name="Lipzen A."/>
            <person name="Lundell T."/>
            <person name="Morin E."/>
            <person name="Murat C."/>
            <person name="Sun H."/>
            <person name="Tunlid A."/>
            <person name="Henrissat B."/>
            <person name="Grigoriev I.V."/>
            <person name="Hibbett D.S."/>
            <person name="Martin F."/>
            <person name="Nordberg H.P."/>
            <person name="Cantor M.N."/>
            <person name="Hua S.X."/>
        </authorList>
    </citation>
    <scope>NUCLEOTIDE SEQUENCE [LARGE SCALE GENOMIC DNA]</scope>
    <source>
        <strain evidence="1 2">ATCC 200175</strain>
    </source>
</reference>
<dbReference type="HOGENOM" id="CLU_104732_2_1_1"/>